<proteinExistence type="predicted"/>
<dbReference type="InterPro" id="IPR020846">
    <property type="entry name" value="MFS_dom"/>
</dbReference>
<evidence type="ECO:0000259" key="7">
    <source>
        <dbReference type="PROSITE" id="PS50850"/>
    </source>
</evidence>
<evidence type="ECO:0000256" key="6">
    <source>
        <dbReference type="SAM" id="Phobius"/>
    </source>
</evidence>
<feature type="transmembrane region" description="Helical" evidence="6">
    <location>
        <begin position="143"/>
        <end position="166"/>
    </location>
</feature>
<organism evidence="8 9">
    <name type="scientific">Sporomusa ovata</name>
    <dbReference type="NCBI Taxonomy" id="2378"/>
    <lineage>
        <taxon>Bacteria</taxon>
        <taxon>Bacillati</taxon>
        <taxon>Bacillota</taxon>
        <taxon>Negativicutes</taxon>
        <taxon>Selenomonadales</taxon>
        <taxon>Sporomusaceae</taxon>
        <taxon>Sporomusa</taxon>
    </lineage>
</organism>
<dbReference type="PRINTS" id="PR01036">
    <property type="entry name" value="TCRTETB"/>
</dbReference>
<dbReference type="CDD" id="cd17316">
    <property type="entry name" value="MFS_SV2_like"/>
    <property type="match status" value="1"/>
</dbReference>
<evidence type="ECO:0000313" key="9">
    <source>
        <dbReference type="Proteomes" id="UP000049855"/>
    </source>
</evidence>
<dbReference type="EMBL" id="CTRP01000006">
    <property type="protein sequence ID" value="CQR71910.1"/>
    <property type="molecule type" value="Genomic_DNA"/>
</dbReference>
<feature type="transmembrane region" description="Helical" evidence="6">
    <location>
        <begin position="20"/>
        <end position="45"/>
    </location>
</feature>
<feature type="transmembrane region" description="Helical" evidence="6">
    <location>
        <begin position="409"/>
        <end position="430"/>
    </location>
</feature>
<dbReference type="RefSeq" id="WP_021166906.1">
    <property type="nucleotide sequence ID" value="NZ_CTRP01000006.1"/>
</dbReference>
<dbReference type="PROSITE" id="PS00217">
    <property type="entry name" value="SUGAR_TRANSPORT_2"/>
    <property type="match status" value="1"/>
</dbReference>
<dbReference type="Pfam" id="PF00083">
    <property type="entry name" value="Sugar_tr"/>
    <property type="match status" value="1"/>
</dbReference>
<comment type="subcellular location">
    <subcellularLocation>
        <location evidence="1">Cell membrane</location>
        <topology evidence="1">Multi-pass membrane protein</topology>
    </subcellularLocation>
</comment>
<dbReference type="Gene3D" id="1.20.1250.20">
    <property type="entry name" value="MFS general substrate transporter like domains"/>
    <property type="match status" value="1"/>
</dbReference>
<evidence type="ECO:0000256" key="1">
    <source>
        <dbReference type="ARBA" id="ARBA00004651"/>
    </source>
</evidence>
<feature type="transmembrane region" description="Helical" evidence="6">
    <location>
        <begin position="84"/>
        <end position="104"/>
    </location>
</feature>
<protein>
    <submittedName>
        <fullName evidence="8">Niacin transporter NiaP</fullName>
    </submittedName>
</protein>
<accession>A0A0U1KWT3</accession>
<feature type="transmembrane region" description="Helical" evidence="6">
    <location>
        <begin position="110"/>
        <end position="131"/>
    </location>
</feature>
<keyword evidence="2" id="KW-0813">Transport</keyword>
<evidence type="ECO:0000256" key="5">
    <source>
        <dbReference type="ARBA" id="ARBA00023136"/>
    </source>
</evidence>
<dbReference type="PROSITE" id="PS50850">
    <property type="entry name" value="MFS"/>
    <property type="match status" value="1"/>
</dbReference>
<dbReference type="PANTHER" id="PTHR23511:SF34">
    <property type="entry name" value="SYNAPTIC VESICLE GLYCOPROTEIN 2"/>
    <property type="match status" value="1"/>
</dbReference>
<evidence type="ECO:0000256" key="3">
    <source>
        <dbReference type="ARBA" id="ARBA00022692"/>
    </source>
</evidence>
<evidence type="ECO:0000313" key="8">
    <source>
        <dbReference type="EMBL" id="CQR71910.1"/>
    </source>
</evidence>
<feature type="transmembrane region" description="Helical" evidence="6">
    <location>
        <begin position="344"/>
        <end position="367"/>
    </location>
</feature>
<reference evidence="9" key="1">
    <citation type="submission" date="2015-03" db="EMBL/GenBank/DDBJ databases">
        <authorList>
            <person name="Nijsse Bart"/>
        </authorList>
    </citation>
    <scope>NUCLEOTIDE SEQUENCE [LARGE SCALE GENOMIC DNA]</scope>
</reference>
<feature type="transmembrane region" description="Helical" evidence="6">
    <location>
        <begin position="172"/>
        <end position="192"/>
    </location>
</feature>
<keyword evidence="9" id="KW-1185">Reference proteome</keyword>
<keyword evidence="5 6" id="KW-0472">Membrane</keyword>
<dbReference type="SUPFAM" id="SSF103473">
    <property type="entry name" value="MFS general substrate transporter"/>
    <property type="match status" value="1"/>
</dbReference>
<keyword evidence="4 6" id="KW-1133">Transmembrane helix</keyword>
<dbReference type="InterPro" id="IPR005829">
    <property type="entry name" value="Sugar_transporter_CS"/>
</dbReference>
<dbReference type="Proteomes" id="UP000049855">
    <property type="component" value="Unassembled WGS sequence"/>
</dbReference>
<dbReference type="PANTHER" id="PTHR23511">
    <property type="entry name" value="SYNAPTIC VESICLE GLYCOPROTEIN 2"/>
    <property type="match status" value="1"/>
</dbReference>
<dbReference type="AlphaFoldDB" id="A0A0U1KWT3"/>
<dbReference type="InterPro" id="IPR005828">
    <property type="entry name" value="MFS_sugar_transport-like"/>
</dbReference>
<feature type="transmembrane region" description="Helical" evidence="6">
    <location>
        <begin position="295"/>
        <end position="314"/>
    </location>
</feature>
<dbReference type="GO" id="GO:0005886">
    <property type="term" value="C:plasma membrane"/>
    <property type="evidence" value="ECO:0007669"/>
    <property type="project" value="UniProtKB-SubCell"/>
</dbReference>
<feature type="transmembrane region" description="Helical" evidence="6">
    <location>
        <begin position="57"/>
        <end position="77"/>
    </location>
</feature>
<feature type="transmembrane region" description="Helical" evidence="6">
    <location>
        <begin position="321"/>
        <end position="338"/>
    </location>
</feature>
<feature type="transmembrane region" description="Helical" evidence="6">
    <location>
        <begin position="258"/>
        <end position="275"/>
    </location>
</feature>
<dbReference type="PROSITE" id="PS00216">
    <property type="entry name" value="SUGAR_TRANSPORT_1"/>
    <property type="match status" value="2"/>
</dbReference>
<keyword evidence="3 6" id="KW-0812">Transmembrane</keyword>
<dbReference type="GO" id="GO:0022857">
    <property type="term" value="F:transmembrane transporter activity"/>
    <property type="evidence" value="ECO:0007669"/>
    <property type="project" value="InterPro"/>
</dbReference>
<sequence length="444" mass="48710">MDTIRRLEQIPVSRFHYKLLVLTGLGWLFDAMDTGIIAFVLPVLAKEWSLSGTQMGFIGSIGLLGMAIGAVLGGMAADKYGRKAVFTVTLLMYSIATGLCGLAWNYESLLVFRFLVGFGLGGELPVAATLMTEYSPPARRGRFIVLLESFWGVGWLAAALISYFVIPRFGWQMAFFIGALPALYVFFIRMGVPESIRYLINKGRHAEALEIVSRIEHSAGIEAPVQPAATSNADLANFTEDKIAFKELWTGKFAKRTIILWIIWFGIVYSYYGIFTWLPSLMVQQGHTVLKTFEYVLIMTVAQLPGYFSAAYLVDRIGRKATLAGYLAMSAVSAYFFGQGGSAQIVLLWGSLMSFFNLGAWGVVYTYTPELYPTRIRAFGSGWAAAVGRFGGILAPTIVGYMVAGSQGFSHVFTMFTGVMLIVAIAVCLFGEETKGKALDEISK</sequence>
<evidence type="ECO:0000256" key="4">
    <source>
        <dbReference type="ARBA" id="ARBA00022989"/>
    </source>
</evidence>
<evidence type="ECO:0000256" key="2">
    <source>
        <dbReference type="ARBA" id="ARBA00022448"/>
    </source>
</evidence>
<dbReference type="InterPro" id="IPR036259">
    <property type="entry name" value="MFS_trans_sf"/>
</dbReference>
<name>A0A0U1KWT3_9FIRM</name>
<gene>
    <name evidence="8" type="ORF">SpAn4DRAFT_4972</name>
</gene>
<feature type="domain" description="Major facilitator superfamily (MFS) profile" evidence="7">
    <location>
        <begin position="19"/>
        <end position="435"/>
    </location>
</feature>
<feature type="transmembrane region" description="Helical" evidence="6">
    <location>
        <begin position="379"/>
        <end position="403"/>
    </location>
</feature>